<name>A0AAE0NBI1_9PEZI</name>
<sequence length="79" mass="9001">MSFSLSLSLSFGFIRFIVRGYVTSPSSQQQLSGIWFAAVEVLDSPPPFVFFSFTPRLTQSCLSYQIFGTERARLHIVRF</sequence>
<dbReference type="Proteomes" id="UP001285441">
    <property type="component" value="Unassembled WGS sequence"/>
</dbReference>
<evidence type="ECO:0000256" key="1">
    <source>
        <dbReference type="SAM" id="SignalP"/>
    </source>
</evidence>
<proteinExistence type="predicted"/>
<dbReference type="AlphaFoldDB" id="A0AAE0NBI1"/>
<protein>
    <recommendedName>
        <fullName evidence="4">Secreted protein</fullName>
    </recommendedName>
</protein>
<reference evidence="2" key="1">
    <citation type="journal article" date="2023" name="Mol. Phylogenet. Evol.">
        <title>Genome-scale phylogeny and comparative genomics of the fungal order Sordariales.</title>
        <authorList>
            <person name="Hensen N."/>
            <person name="Bonometti L."/>
            <person name="Westerberg I."/>
            <person name="Brannstrom I.O."/>
            <person name="Guillou S."/>
            <person name="Cros-Aarteil S."/>
            <person name="Calhoun S."/>
            <person name="Haridas S."/>
            <person name="Kuo A."/>
            <person name="Mondo S."/>
            <person name="Pangilinan J."/>
            <person name="Riley R."/>
            <person name="LaButti K."/>
            <person name="Andreopoulos B."/>
            <person name="Lipzen A."/>
            <person name="Chen C."/>
            <person name="Yan M."/>
            <person name="Daum C."/>
            <person name="Ng V."/>
            <person name="Clum A."/>
            <person name="Steindorff A."/>
            <person name="Ohm R.A."/>
            <person name="Martin F."/>
            <person name="Silar P."/>
            <person name="Natvig D.O."/>
            <person name="Lalanne C."/>
            <person name="Gautier V."/>
            <person name="Ament-Velasquez S.L."/>
            <person name="Kruys A."/>
            <person name="Hutchinson M.I."/>
            <person name="Powell A.J."/>
            <person name="Barry K."/>
            <person name="Miller A.N."/>
            <person name="Grigoriev I.V."/>
            <person name="Debuchy R."/>
            <person name="Gladieux P."/>
            <person name="Hiltunen Thoren M."/>
            <person name="Johannesson H."/>
        </authorList>
    </citation>
    <scope>NUCLEOTIDE SEQUENCE</scope>
    <source>
        <strain evidence="2">CBS 232.78</strain>
    </source>
</reference>
<reference evidence="2" key="2">
    <citation type="submission" date="2023-06" db="EMBL/GenBank/DDBJ databases">
        <authorList>
            <consortium name="Lawrence Berkeley National Laboratory"/>
            <person name="Haridas S."/>
            <person name="Hensen N."/>
            <person name="Bonometti L."/>
            <person name="Westerberg I."/>
            <person name="Brannstrom I.O."/>
            <person name="Guillou S."/>
            <person name="Cros-Aarteil S."/>
            <person name="Calhoun S."/>
            <person name="Kuo A."/>
            <person name="Mondo S."/>
            <person name="Pangilinan J."/>
            <person name="Riley R."/>
            <person name="LaButti K."/>
            <person name="Andreopoulos B."/>
            <person name="Lipzen A."/>
            <person name="Chen C."/>
            <person name="Yanf M."/>
            <person name="Daum C."/>
            <person name="Ng V."/>
            <person name="Clum A."/>
            <person name="Steindorff A."/>
            <person name="Ohm R."/>
            <person name="Martin F."/>
            <person name="Silar P."/>
            <person name="Natvig D."/>
            <person name="Lalanne C."/>
            <person name="Gautier V."/>
            <person name="Ament-velasquez S.L."/>
            <person name="Kruys A."/>
            <person name="Hutchinson M.I."/>
            <person name="Powell A.J."/>
            <person name="Barry K."/>
            <person name="Miller A.N."/>
            <person name="Grigoriev I.V."/>
            <person name="Debuchy R."/>
            <person name="Gladieux P."/>
            <person name="Thoren M.H."/>
            <person name="Johannesson H."/>
        </authorList>
    </citation>
    <scope>NUCLEOTIDE SEQUENCE</scope>
    <source>
        <strain evidence="2">CBS 232.78</strain>
    </source>
</reference>
<feature type="signal peptide" evidence="1">
    <location>
        <begin position="1"/>
        <end position="20"/>
    </location>
</feature>
<comment type="caution">
    <text evidence="2">The sequence shown here is derived from an EMBL/GenBank/DDBJ whole genome shotgun (WGS) entry which is preliminary data.</text>
</comment>
<evidence type="ECO:0008006" key="4">
    <source>
        <dbReference type="Google" id="ProtNLM"/>
    </source>
</evidence>
<keyword evidence="3" id="KW-1185">Reference proteome</keyword>
<dbReference type="EMBL" id="JAULSW010000006">
    <property type="protein sequence ID" value="KAK3377952.1"/>
    <property type="molecule type" value="Genomic_DNA"/>
</dbReference>
<evidence type="ECO:0000313" key="2">
    <source>
        <dbReference type="EMBL" id="KAK3377952.1"/>
    </source>
</evidence>
<evidence type="ECO:0000313" key="3">
    <source>
        <dbReference type="Proteomes" id="UP001285441"/>
    </source>
</evidence>
<organism evidence="2 3">
    <name type="scientific">Podospora didyma</name>
    <dbReference type="NCBI Taxonomy" id="330526"/>
    <lineage>
        <taxon>Eukaryota</taxon>
        <taxon>Fungi</taxon>
        <taxon>Dikarya</taxon>
        <taxon>Ascomycota</taxon>
        <taxon>Pezizomycotina</taxon>
        <taxon>Sordariomycetes</taxon>
        <taxon>Sordariomycetidae</taxon>
        <taxon>Sordariales</taxon>
        <taxon>Podosporaceae</taxon>
        <taxon>Podospora</taxon>
    </lineage>
</organism>
<gene>
    <name evidence="2" type="ORF">B0H63DRAFT_230920</name>
</gene>
<keyword evidence="1" id="KW-0732">Signal</keyword>
<accession>A0AAE0NBI1</accession>
<feature type="chain" id="PRO_5042055182" description="Secreted protein" evidence="1">
    <location>
        <begin position="21"/>
        <end position="79"/>
    </location>
</feature>